<dbReference type="InterPro" id="IPR036259">
    <property type="entry name" value="MFS_trans_sf"/>
</dbReference>
<evidence type="ECO:0000256" key="3">
    <source>
        <dbReference type="ARBA" id="ARBA00022692"/>
    </source>
</evidence>
<evidence type="ECO:0000256" key="2">
    <source>
        <dbReference type="ARBA" id="ARBA00022448"/>
    </source>
</evidence>
<sequence length="486" mass="53167">MSEAISPMSTEEEKGGSLTSPRLSYASEVVDPRRILRKLDWHLLPFVSILYLLSFLDRANIGNAKVAGLTTDLHLTGIQYNWCSAVFFLPYAFLEVPSNMALKLLRPSRWIPFIMVSWGIVMLSMAFVKSFRGLLAVRIFLGITEAGLFPGVTFYLCLWYPRAAQAQRVSIFLSAATVAGAFGGILAFGIERMDGIGGLAGWSWIFLLEGLLTVVVSVLSFFFMYDDPETASFLTTEEREWLLSTLKEDTAGSSKSFQWKFLTHALTDPYTYLYMFLYFFIALSAYSFALFLPTIITGLGYSAAHAQLLSIPPYVIGCLFTVACGVLSDRWRMRGPFVLLGALAGLAGYAILFATTKAVVGYVGVLIASCGIFPATACVLAWTGGNTGGDVKRGVVIAMTIGLGNIGGFAASFIYRTQDSPRYHPGHATNIGCLAAVAVLSAVGMYALHRVNRQKQLQVERSGITAEMAEEFSELGDKSPLYRYTL</sequence>
<evidence type="ECO:0000259" key="7">
    <source>
        <dbReference type="PROSITE" id="PS50850"/>
    </source>
</evidence>
<dbReference type="Gene3D" id="1.20.1250.20">
    <property type="entry name" value="MFS general substrate transporter like domains"/>
    <property type="match status" value="2"/>
</dbReference>
<evidence type="ECO:0000256" key="5">
    <source>
        <dbReference type="ARBA" id="ARBA00023136"/>
    </source>
</evidence>
<feature type="transmembrane region" description="Helical" evidence="6">
    <location>
        <begin position="360"/>
        <end position="382"/>
    </location>
</feature>
<dbReference type="PANTHER" id="PTHR43791">
    <property type="entry name" value="PERMEASE-RELATED"/>
    <property type="match status" value="1"/>
</dbReference>
<dbReference type="PANTHER" id="PTHR43791:SF19">
    <property type="entry name" value="TRANSPORTER, PUTATIVE (AFU_ORTHOLOGUE AFUA_1G01812)-RELATED"/>
    <property type="match status" value="1"/>
</dbReference>
<accession>A0A165N2E6</accession>
<evidence type="ECO:0000313" key="9">
    <source>
        <dbReference type="Proteomes" id="UP000076727"/>
    </source>
</evidence>
<dbReference type="InterPro" id="IPR011701">
    <property type="entry name" value="MFS"/>
</dbReference>
<reference evidence="8 9" key="1">
    <citation type="journal article" date="2016" name="Mol. Biol. Evol.">
        <title>Comparative Genomics of Early-Diverging Mushroom-Forming Fungi Provides Insights into the Origins of Lignocellulose Decay Capabilities.</title>
        <authorList>
            <person name="Nagy L.G."/>
            <person name="Riley R."/>
            <person name="Tritt A."/>
            <person name="Adam C."/>
            <person name="Daum C."/>
            <person name="Floudas D."/>
            <person name="Sun H."/>
            <person name="Yadav J.S."/>
            <person name="Pangilinan J."/>
            <person name="Larsson K.H."/>
            <person name="Matsuura K."/>
            <person name="Barry K."/>
            <person name="Labutti K."/>
            <person name="Kuo R."/>
            <person name="Ohm R.A."/>
            <person name="Bhattacharya S.S."/>
            <person name="Shirouzu T."/>
            <person name="Yoshinaga Y."/>
            <person name="Martin F.M."/>
            <person name="Grigoriev I.V."/>
            <person name="Hibbett D.S."/>
        </authorList>
    </citation>
    <scope>NUCLEOTIDE SEQUENCE [LARGE SCALE GENOMIC DNA]</scope>
    <source>
        <strain evidence="8 9">L-15889</strain>
    </source>
</reference>
<feature type="transmembrane region" description="Helical" evidence="6">
    <location>
        <begin position="134"/>
        <end position="157"/>
    </location>
</feature>
<dbReference type="FunFam" id="1.20.1250.20:FF:000068">
    <property type="entry name" value="MFS general substrate transporter"/>
    <property type="match status" value="1"/>
</dbReference>
<dbReference type="Proteomes" id="UP000076727">
    <property type="component" value="Unassembled WGS sequence"/>
</dbReference>
<dbReference type="STRING" id="1314783.A0A165N2E6"/>
<dbReference type="Pfam" id="PF07690">
    <property type="entry name" value="MFS_1"/>
    <property type="match status" value="1"/>
</dbReference>
<gene>
    <name evidence="8" type="ORF">DAEQUDRAFT_453604</name>
</gene>
<name>A0A165N2E6_9APHY</name>
<feature type="transmembrane region" description="Helical" evidence="6">
    <location>
        <begin position="394"/>
        <end position="415"/>
    </location>
</feature>
<feature type="transmembrane region" description="Helical" evidence="6">
    <location>
        <begin position="308"/>
        <end position="328"/>
    </location>
</feature>
<dbReference type="InterPro" id="IPR020846">
    <property type="entry name" value="MFS_dom"/>
</dbReference>
<protein>
    <submittedName>
        <fullName evidence="8">MFS general substrate transporter</fullName>
    </submittedName>
</protein>
<feature type="transmembrane region" description="Helical" evidence="6">
    <location>
        <begin position="427"/>
        <end position="448"/>
    </location>
</feature>
<feature type="transmembrane region" description="Helical" evidence="6">
    <location>
        <begin position="335"/>
        <end position="354"/>
    </location>
</feature>
<keyword evidence="4 6" id="KW-1133">Transmembrane helix</keyword>
<keyword evidence="3 6" id="KW-0812">Transmembrane</keyword>
<feature type="transmembrane region" description="Helical" evidence="6">
    <location>
        <begin position="110"/>
        <end position="128"/>
    </location>
</feature>
<dbReference type="EMBL" id="KV429089">
    <property type="protein sequence ID" value="KZT66421.1"/>
    <property type="molecule type" value="Genomic_DNA"/>
</dbReference>
<feature type="transmembrane region" description="Helical" evidence="6">
    <location>
        <begin position="272"/>
        <end position="296"/>
    </location>
</feature>
<evidence type="ECO:0000256" key="1">
    <source>
        <dbReference type="ARBA" id="ARBA00004141"/>
    </source>
</evidence>
<dbReference type="OrthoDB" id="2962993at2759"/>
<dbReference type="FunFam" id="1.20.1250.20:FF:000034">
    <property type="entry name" value="MFS general substrate transporter"/>
    <property type="match status" value="1"/>
</dbReference>
<feature type="transmembrane region" description="Helical" evidence="6">
    <location>
        <begin position="169"/>
        <end position="190"/>
    </location>
</feature>
<feature type="transmembrane region" description="Helical" evidence="6">
    <location>
        <begin position="202"/>
        <end position="225"/>
    </location>
</feature>
<dbReference type="GO" id="GO:0016020">
    <property type="term" value="C:membrane"/>
    <property type="evidence" value="ECO:0007669"/>
    <property type="project" value="UniProtKB-SubCell"/>
</dbReference>
<keyword evidence="9" id="KW-1185">Reference proteome</keyword>
<dbReference type="PROSITE" id="PS50850">
    <property type="entry name" value="MFS"/>
    <property type="match status" value="1"/>
</dbReference>
<evidence type="ECO:0000256" key="6">
    <source>
        <dbReference type="SAM" id="Phobius"/>
    </source>
</evidence>
<dbReference type="AlphaFoldDB" id="A0A165N2E6"/>
<proteinExistence type="predicted"/>
<dbReference type="SUPFAM" id="SSF103473">
    <property type="entry name" value="MFS general substrate transporter"/>
    <property type="match status" value="1"/>
</dbReference>
<organism evidence="8 9">
    <name type="scientific">Daedalea quercina L-15889</name>
    <dbReference type="NCBI Taxonomy" id="1314783"/>
    <lineage>
        <taxon>Eukaryota</taxon>
        <taxon>Fungi</taxon>
        <taxon>Dikarya</taxon>
        <taxon>Basidiomycota</taxon>
        <taxon>Agaricomycotina</taxon>
        <taxon>Agaricomycetes</taxon>
        <taxon>Polyporales</taxon>
        <taxon>Fomitopsis</taxon>
    </lineage>
</organism>
<feature type="domain" description="Major facilitator superfamily (MFS) profile" evidence="7">
    <location>
        <begin position="43"/>
        <end position="453"/>
    </location>
</feature>
<evidence type="ECO:0000313" key="8">
    <source>
        <dbReference type="EMBL" id="KZT66421.1"/>
    </source>
</evidence>
<keyword evidence="2" id="KW-0813">Transport</keyword>
<evidence type="ECO:0000256" key="4">
    <source>
        <dbReference type="ARBA" id="ARBA00022989"/>
    </source>
</evidence>
<dbReference type="GO" id="GO:0022857">
    <property type="term" value="F:transmembrane transporter activity"/>
    <property type="evidence" value="ECO:0007669"/>
    <property type="project" value="InterPro"/>
</dbReference>
<comment type="subcellular location">
    <subcellularLocation>
        <location evidence="1">Membrane</location>
        <topology evidence="1">Multi-pass membrane protein</topology>
    </subcellularLocation>
</comment>
<keyword evidence="5 6" id="KW-0472">Membrane</keyword>